<comment type="caution">
    <text evidence="1">The sequence shown here is derived from an EMBL/GenBank/DDBJ whole genome shotgun (WGS) entry which is preliminary data.</text>
</comment>
<accession>A0A080M1E7</accession>
<organism evidence="1 2">
    <name type="scientific">Candidatus Accumulibacter phosphatis</name>
    <dbReference type="NCBI Taxonomy" id="327160"/>
    <lineage>
        <taxon>Bacteria</taxon>
        <taxon>Pseudomonadati</taxon>
        <taxon>Pseudomonadota</taxon>
        <taxon>Betaproteobacteria</taxon>
        <taxon>Candidatus Accumulibacter</taxon>
    </lineage>
</organism>
<proteinExistence type="predicted"/>
<dbReference type="EMBL" id="JDVG02000610">
    <property type="protein sequence ID" value="KFB71014.1"/>
    <property type="molecule type" value="Genomic_DNA"/>
</dbReference>
<dbReference type="AntiFam" id="ANF00212">
    <property type="entry name" value="Shadow ORF (opposite kdsA)"/>
</dbReference>
<dbReference type="AlphaFoldDB" id="A0A080M1E7"/>
<evidence type="ECO:0000313" key="1">
    <source>
        <dbReference type="EMBL" id="KFB71014.1"/>
    </source>
</evidence>
<dbReference type="Proteomes" id="UP000020077">
    <property type="component" value="Unassembled WGS sequence"/>
</dbReference>
<gene>
    <name evidence="1" type="ORF">AW09_003874</name>
</gene>
<name>A0A080M1E7_9PROT</name>
<protein>
    <submittedName>
        <fullName evidence="1">Uncharacterized protein</fullName>
    </submittedName>
</protein>
<sequence>MRGIEYHRGSALAHDRQTAHVRNQVVVAKGSAALANHDRIDTGSGIPGFGDDVLHVARGEELSFLDIHRLAGGGNGLDEIGLATEKGWRLQHIDDSGNGGDVRFAMYVGQDRSTDLTPHFREDVQTAVDPWTTRRLPGAAIGLVIGGLEDVRQRKPGTDLLQPSGNLDAQIQRLRSARAGDQEQWLIESGFEVAELHTFAR</sequence>
<evidence type="ECO:0000313" key="2">
    <source>
        <dbReference type="Proteomes" id="UP000020077"/>
    </source>
</evidence>
<reference evidence="1 2" key="1">
    <citation type="submission" date="2014-02" db="EMBL/GenBank/DDBJ databases">
        <title>Expanding our view of genomic diversity in Candidatus Accumulibacter clades.</title>
        <authorList>
            <person name="Skennerton C.T."/>
            <person name="Barr J.J."/>
            <person name="Slater F.R."/>
            <person name="Bond P.L."/>
            <person name="Tyson G.W."/>
        </authorList>
    </citation>
    <scope>NUCLEOTIDE SEQUENCE [LARGE SCALE GENOMIC DNA]</scope>
    <source>
        <strain evidence="2">BA-91</strain>
    </source>
</reference>